<reference evidence="1 4" key="2">
    <citation type="submission" date="2019-07" db="EMBL/GenBank/DDBJ databases">
        <title>Whole genome shotgun sequence of Myxococcus fulvus NBRC 100333.</title>
        <authorList>
            <person name="Hosoyama A."/>
            <person name="Uohara A."/>
            <person name="Ohji S."/>
            <person name="Ichikawa N."/>
        </authorList>
    </citation>
    <scope>NUCLEOTIDE SEQUENCE [LARGE SCALE GENOMIC DNA]</scope>
    <source>
        <strain evidence="1 4">NBRC 100333</strain>
    </source>
</reference>
<dbReference type="EMBL" id="BJXR01000039">
    <property type="protein sequence ID" value="GEN10569.1"/>
    <property type="molecule type" value="Genomic_DNA"/>
</dbReference>
<evidence type="ECO:0000313" key="3">
    <source>
        <dbReference type="Proteomes" id="UP000183760"/>
    </source>
</evidence>
<dbReference type="EMBL" id="FOIB01000003">
    <property type="protein sequence ID" value="SET79623.1"/>
    <property type="molecule type" value="Genomic_DNA"/>
</dbReference>
<keyword evidence="3" id="KW-1185">Reference proteome</keyword>
<proteinExistence type="predicted"/>
<sequence>MLRHTLTQALKELRTRIASGDPDLMAARHLVERQVRMSPEAHAYLDRLLAETRKESSPEELREPFPEEVPAAQVVEHRSWEDACESARRNMAPPLSLTVWRDEGGLTRLEVLGLLTLALRRLAATPEFGAGPLLPGLQR</sequence>
<organism evidence="1 4">
    <name type="scientific">Myxococcus fulvus</name>
    <dbReference type="NCBI Taxonomy" id="33"/>
    <lineage>
        <taxon>Bacteria</taxon>
        <taxon>Pseudomonadati</taxon>
        <taxon>Myxococcota</taxon>
        <taxon>Myxococcia</taxon>
        <taxon>Myxococcales</taxon>
        <taxon>Cystobacterineae</taxon>
        <taxon>Myxococcaceae</taxon>
        <taxon>Myxococcus</taxon>
    </lineage>
</organism>
<dbReference type="Proteomes" id="UP000321514">
    <property type="component" value="Unassembled WGS sequence"/>
</dbReference>
<gene>
    <name evidence="1" type="ORF">MFU01_56060</name>
    <name evidence="2" type="ORF">SAMN05443572_103261</name>
</gene>
<dbReference type="Proteomes" id="UP000183760">
    <property type="component" value="Unassembled WGS sequence"/>
</dbReference>
<name>A0A511T8T5_MYXFU</name>
<dbReference type="RefSeq" id="WP_074952125.1">
    <property type="nucleotide sequence ID" value="NZ_BJXR01000039.1"/>
</dbReference>
<protein>
    <submittedName>
        <fullName evidence="1">Uncharacterized protein</fullName>
    </submittedName>
</protein>
<comment type="caution">
    <text evidence="1">The sequence shown here is derived from an EMBL/GenBank/DDBJ whole genome shotgun (WGS) entry which is preliminary data.</text>
</comment>
<evidence type="ECO:0000313" key="1">
    <source>
        <dbReference type="EMBL" id="GEN10569.1"/>
    </source>
</evidence>
<accession>A0A511T8T5</accession>
<evidence type="ECO:0000313" key="4">
    <source>
        <dbReference type="Proteomes" id="UP000321514"/>
    </source>
</evidence>
<reference evidence="2 3" key="1">
    <citation type="submission" date="2016-10" db="EMBL/GenBank/DDBJ databases">
        <authorList>
            <person name="Varghese N."/>
            <person name="Submissions S."/>
        </authorList>
    </citation>
    <scope>NUCLEOTIDE SEQUENCE [LARGE SCALE GENOMIC DNA]</scope>
    <source>
        <strain evidence="2 3">DSM 16525</strain>
    </source>
</reference>
<dbReference type="AlphaFoldDB" id="A0A511T8T5"/>
<dbReference type="STRING" id="1334629.MFUL124B02_23940"/>
<evidence type="ECO:0000313" key="2">
    <source>
        <dbReference type="EMBL" id="SET79623.1"/>
    </source>
</evidence>